<feature type="transmembrane region" description="Helical" evidence="1">
    <location>
        <begin position="59"/>
        <end position="78"/>
    </location>
</feature>
<keyword evidence="1" id="KW-1133">Transmembrane helix</keyword>
<dbReference type="InParanoid" id="D8LNN5"/>
<evidence type="ECO:0000313" key="2">
    <source>
        <dbReference type="EMBL" id="CBN78245.1"/>
    </source>
</evidence>
<evidence type="ECO:0000313" key="3">
    <source>
        <dbReference type="Proteomes" id="UP000002630"/>
    </source>
</evidence>
<name>D8LNN5_ECTSI</name>
<protein>
    <submittedName>
        <fullName evidence="2">Uncharacterized protein</fullName>
    </submittedName>
</protein>
<dbReference type="AlphaFoldDB" id="D8LNN5"/>
<feature type="transmembrane region" description="Helical" evidence="1">
    <location>
        <begin position="84"/>
        <end position="108"/>
    </location>
</feature>
<proteinExistence type="predicted"/>
<feature type="transmembrane region" description="Helical" evidence="1">
    <location>
        <begin position="128"/>
        <end position="151"/>
    </location>
</feature>
<evidence type="ECO:0000256" key="1">
    <source>
        <dbReference type="SAM" id="Phobius"/>
    </source>
</evidence>
<dbReference type="EMBL" id="FN649760">
    <property type="protein sequence ID" value="CBN78245.1"/>
    <property type="molecule type" value="Genomic_DNA"/>
</dbReference>
<keyword evidence="3" id="KW-1185">Reference proteome</keyword>
<organism evidence="2 3">
    <name type="scientific">Ectocarpus siliculosus</name>
    <name type="common">Brown alga</name>
    <name type="synonym">Conferva siliculosa</name>
    <dbReference type="NCBI Taxonomy" id="2880"/>
    <lineage>
        <taxon>Eukaryota</taxon>
        <taxon>Sar</taxon>
        <taxon>Stramenopiles</taxon>
        <taxon>Ochrophyta</taxon>
        <taxon>PX clade</taxon>
        <taxon>Phaeophyceae</taxon>
        <taxon>Ectocarpales</taxon>
        <taxon>Ectocarpaceae</taxon>
        <taxon>Ectocarpus</taxon>
    </lineage>
</organism>
<keyword evidence="1" id="KW-0812">Transmembrane</keyword>
<reference evidence="2 3" key="1">
    <citation type="journal article" date="2010" name="Nature">
        <title>The Ectocarpus genome and the independent evolution of multicellularity in brown algae.</title>
        <authorList>
            <person name="Cock J.M."/>
            <person name="Sterck L."/>
            <person name="Rouze P."/>
            <person name="Scornet D."/>
            <person name="Allen A.E."/>
            <person name="Amoutzias G."/>
            <person name="Anthouard V."/>
            <person name="Artiguenave F."/>
            <person name="Aury J.M."/>
            <person name="Badger J.H."/>
            <person name="Beszteri B."/>
            <person name="Billiau K."/>
            <person name="Bonnet E."/>
            <person name="Bothwell J.H."/>
            <person name="Bowler C."/>
            <person name="Boyen C."/>
            <person name="Brownlee C."/>
            <person name="Carrano C.J."/>
            <person name="Charrier B."/>
            <person name="Cho G.Y."/>
            <person name="Coelho S.M."/>
            <person name="Collen J."/>
            <person name="Corre E."/>
            <person name="Da Silva C."/>
            <person name="Delage L."/>
            <person name="Delaroque N."/>
            <person name="Dittami S.M."/>
            <person name="Doulbeau S."/>
            <person name="Elias M."/>
            <person name="Farnham G."/>
            <person name="Gachon C.M."/>
            <person name="Gschloessl B."/>
            <person name="Heesch S."/>
            <person name="Jabbari K."/>
            <person name="Jubin C."/>
            <person name="Kawai H."/>
            <person name="Kimura K."/>
            <person name="Kloareg B."/>
            <person name="Kupper F.C."/>
            <person name="Lang D."/>
            <person name="Le Bail A."/>
            <person name="Leblanc C."/>
            <person name="Lerouge P."/>
            <person name="Lohr M."/>
            <person name="Lopez P.J."/>
            <person name="Martens C."/>
            <person name="Maumus F."/>
            <person name="Michel G."/>
            <person name="Miranda-Saavedra D."/>
            <person name="Morales J."/>
            <person name="Moreau H."/>
            <person name="Motomura T."/>
            <person name="Nagasato C."/>
            <person name="Napoli C.A."/>
            <person name="Nelson D.R."/>
            <person name="Nyvall-Collen P."/>
            <person name="Peters A.F."/>
            <person name="Pommier C."/>
            <person name="Potin P."/>
            <person name="Poulain J."/>
            <person name="Quesneville H."/>
            <person name="Read B."/>
            <person name="Rensing S.A."/>
            <person name="Ritter A."/>
            <person name="Rousvoal S."/>
            <person name="Samanta M."/>
            <person name="Samson G."/>
            <person name="Schroeder D.C."/>
            <person name="Segurens B."/>
            <person name="Strittmatter M."/>
            <person name="Tonon T."/>
            <person name="Tregear J.W."/>
            <person name="Valentin K."/>
            <person name="von Dassow P."/>
            <person name="Yamagishi T."/>
            <person name="Van de Peer Y."/>
            <person name="Wincker P."/>
        </authorList>
    </citation>
    <scope>NUCLEOTIDE SEQUENCE [LARGE SCALE GENOMIC DNA]</scope>
    <source>
        <strain evidence="3">Ec32 / CCAP1310/4</strain>
    </source>
</reference>
<dbReference type="Proteomes" id="UP000002630">
    <property type="component" value="Unassembled WGS sequence"/>
</dbReference>
<gene>
    <name evidence="2" type="ORF">Esi_0005_0057</name>
</gene>
<accession>D8LNN5</accession>
<sequence>MPYFTYGGGCLPILLLHTRHSGAVLGLSYLTEDVMVSSCYAASNLLGLIKFIKFLELAAANMLAITNLGICINLALIVSEKYDLAILSIYVIELFVGICMFGIVSWLLTFRMKEIKECWEAHIRIRYYFGLTLFGTAVNLGLGICGVVYIIGDQQE</sequence>
<keyword evidence="1" id="KW-0472">Membrane</keyword>